<feature type="transmembrane region" description="Helical" evidence="7">
    <location>
        <begin position="284"/>
        <end position="303"/>
    </location>
</feature>
<proteinExistence type="predicted"/>
<feature type="transmembrane region" description="Helical" evidence="7">
    <location>
        <begin position="252"/>
        <end position="272"/>
    </location>
</feature>
<keyword evidence="3" id="KW-1003">Cell membrane</keyword>
<keyword evidence="5 7" id="KW-1133">Transmembrane helix</keyword>
<dbReference type="HOGENOM" id="CLU_012893_5_3_2"/>
<accession>I6UP96</accession>
<dbReference type="GO" id="GO:0042910">
    <property type="term" value="F:xenobiotic transmembrane transporter activity"/>
    <property type="evidence" value="ECO:0007669"/>
    <property type="project" value="InterPro"/>
</dbReference>
<protein>
    <submittedName>
        <fullName evidence="8">Uncharacterized protein</fullName>
    </submittedName>
</protein>
<evidence type="ECO:0000313" key="9">
    <source>
        <dbReference type="Proteomes" id="UP000006216"/>
    </source>
</evidence>
<dbReference type="PANTHER" id="PTHR43549:SF2">
    <property type="entry name" value="MULTIDRUG RESISTANCE PROTEIN NORM-RELATED"/>
    <property type="match status" value="1"/>
</dbReference>
<evidence type="ECO:0000256" key="3">
    <source>
        <dbReference type="ARBA" id="ARBA00022475"/>
    </source>
</evidence>
<feature type="transmembrane region" description="Helical" evidence="7">
    <location>
        <begin position="309"/>
        <end position="331"/>
    </location>
</feature>
<evidence type="ECO:0000256" key="2">
    <source>
        <dbReference type="ARBA" id="ARBA00022448"/>
    </source>
</evidence>
<feature type="transmembrane region" description="Helical" evidence="7">
    <location>
        <begin position="47"/>
        <end position="66"/>
    </location>
</feature>
<dbReference type="KEGG" id="pfi:PFC_03300"/>
<dbReference type="InterPro" id="IPR052031">
    <property type="entry name" value="Membrane_Transporter-Flippase"/>
</dbReference>
<dbReference type="Proteomes" id="UP000006216">
    <property type="component" value="Chromosome"/>
</dbReference>
<evidence type="ECO:0000256" key="7">
    <source>
        <dbReference type="SAM" id="Phobius"/>
    </source>
</evidence>
<keyword evidence="6 7" id="KW-0472">Membrane</keyword>
<evidence type="ECO:0000256" key="6">
    <source>
        <dbReference type="ARBA" id="ARBA00023136"/>
    </source>
</evidence>
<sequence>MKVSETIFPYALTYTRIIFAGIPFSFTLFAFNFLLRAIGDTKTPVKINIGTIILNIILDPFFIFGWGPFPRLGVAGAAIATMLSNSVGSLIGGYLLFTGKVGIHLTLENLKPDLKFYSRIFRVGLPSSIGDSTSALGFVVLTRVIFTVGRIYGEAHGIKGYEDVAFPTYSITNRLTNFMFAFSDGISMAMGTMVGQNIGARKYERAKEIAEKAMLINFTILSIGTLLFAIFRVPIFKFFVNDPMVIAESKKVVMYFSASLPFFGIFSAVNQVFNSAGHTKKSMVLGIIRLWILRIPLSYWLGVAMKDTAGMWLGMGLSNVIGALIGLAWFLKGSWLRGVIEEHH</sequence>
<dbReference type="EMBL" id="CP003685">
    <property type="protein sequence ID" value="AFN03611.1"/>
    <property type="molecule type" value="Genomic_DNA"/>
</dbReference>
<dbReference type="Pfam" id="PF01554">
    <property type="entry name" value="MatE"/>
    <property type="match status" value="2"/>
</dbReference>
<dbReference type="GO" id="GO:0015297">
    <property type="term" value="F:antiporter activity"/>
    <property type="evidence" value="ECO:0007669"/>
    <property type="project" value="InterPro"/>
</dbReference>
<keyword evidence="4 7" id="KW-0812">Transmembrane</keyword>
<name>I6UP96_9EURY</name>
<evidence type="ECO:0000256" key="1">
    <source>
        <dbReference type="ARBA" id="ARBA00004651"/>
    </source>
</evidence>
<keyword evidence="2" id="KW-0813">Transport</keyword>
<evidence type="ECO:0000256" key="5">
    <source>
        <dbReference type="ARBA" id="ARBA00022989"/>
    </source>
</evidence>
<reference evidence="8 9" key="1">
    <citation type="journal article" date="2012" name="J. Bacteriol.">
        <title>Genome Sequencing of a Genetically-Tractable Pyrococcus furiosus Strain Reveals a Highly Dynamic Genome.</title>
        <authorList>
            <person name="Bridger S.L."/>
            <person name="Lancaster W.A."/>
            <person name="Poole F.L.II."/>
            <person name="Schut G.J."/>
            <person name="Adams M.W."/>
        </authorList>
    </citation>
    <scope>NUCLEOTIDE SEQUENCE [LARGE SCALE GENOMIC DNA]</scope>
    <source>
        <strain evidence="8 9">COM1</strain>
    </source>
</reference>
<gene>
    <name evidence="8" type="ORF">PFC_03300</name>
</gene>
<feature type="transmembrane region" description="Helical" evidence="7">
    <location>
        <begin position="12"/>
        <end position="35"/>
    </location>
</feature>
<dbReference type="AlphaFoldDB" id="I6UP96"/>
<dbReference type="NCBIfam" id="TIGR00797">
    <property type="entry name" value="matE"/>
    <property type="match status" value="1"/>
</dbReference>
<evidence type="ECO:0000256" key="4">
    <source>
        <dbReference type="ARBA" id="ARBA00022692"/>
    </source>
</evidence>
<evidence type="ECO:0000313" key="8">
    <source>
        <dbReference type="EMBL" id="AFN03611.1"/>
    </source>
</evidence>
<dbReference type="InterPro" id="IPR002528">
    <property type="entry name" value="MATE_fam"/>
</dbReference>
<dbReference type="PANTHER" id="PTHR43549">
    <property type="entry name" value="MULTIDRUG RESISTANCE PROTEIN YPNP-RELATED"/>
    <property type="match status" value="1"/>
</dbReference>
<dbReference type="GO" id="GO:0005886">
    <property type="term" value="C:plasma membrane"/>
    <property type="evidence" value="ECO:0007669"/>
    <property type="project" value="UniProtKB-SubCell"/>
</dbReference>
<feature type="transmembrane region" description="Helical" evidence="7">
    <location>
        <begin position="72"/>
        <end position="97"/>
    </location>
</feature>
<organism evidence="9">
    <name type="scientific">Pyrococcus furiosus COM1</name>
    <dbReference type="NCBI Taxonomy" id="1185654"/>
    <lineage>
        <taxon>Archaea</taxon>
        <taxon>Methanobacteriati</taxon>
        <taxon>Methanobacteriota</taxon>
        <taxon>Thermococci</taxon>
        <taxon>Thermococcales</taxon>
        <taxon>Thermococcaceae</taxon>
        <taxon>Pyrococcus</taxon>
    </lineage>
</organism>
<comment type="subcellular location">
    <subcellularLocation>
        <location evidence="1">Cell membrane</location>
        <topology evidence="1">Multi-pass membrane protein</topology>
    </subcellularLocation>
</comment>
<dbReference type="PATRIC" id="fig|1185654.4.peg.674"/>
<feature type="transmembrane region" description="Helical" evidence="7">
    <location>
        <begin position="215"/>
        <end position="240"/>
    </location>
</feature>